<dbReference type="AlphaFoldDB" id="A0A4U9CXZ1"/>
<reference evidence="1 2" key="1">
    <citation type="submission" date="2019-04" db="EMBL/GenBank/DDBJ databases">
        <authorList>
            <consortium name="Pathogen Informatics"/>
        </authorList>
    </citation>
    <scope>NUCLEOTIDE SEQUENCE [LARGE SCALE GENOMIC DNA]</scope>
    <source>
        <strain evidence="1 2">NCTC9185</strain>
    </source>
</reference>
<name>A0A4U9CXZ1_RAOTE</name>
<evidence type="ECO:0000313" key="2">
    <source>
        <dbReference type="Proteomes" id="UP000339249"/>
    </source>
</evidence>
<protein>
    <submittedName>
        <fullName evidence="1">Uncharacterized protein</fullName>
    </submittedName>
</protein>
<gene>
    <name evidence="1" type="ORF">NCTC9185_01513</name>
</gene>
<proteinExistence type="predicted"/>
<dbReference type="EMBL" id="CABDVU010000001">
    <property type="protein sequence ID" value="VTN09622.1"/>
    <property type="molecule type" value="Genomic_DNA"/>
</dbReference>
<accession>A0A4U9CXZ1</accession>
<dbReference type="Proteomes" id="UP000339249">
    <property type="component" value="Unassembled WGS sequence"/>
</dbReference>
<sequence>MLRGTFRCLSNPVRERVKGLIERYVATQPQVSDVQGRFSGIRAIRSPGTIRRRR</sequence>
<evidence type="ECO:0000313" key="1">
    <source>
        <dbReference type="EMBL" id="VTN09622.1"/>
    </source>
</evidence>
<organism evidence="1 2">
    <name type="scientific">Raoultella terrigena</name>
    <name type="common">Klebsiella terrigena</name>
    <dbReference type="NCBI Taxonomy" id="577"/>
    <lineage>
        <taxon>Bacteria</taxon>
        <taxon>Pseudomonadati</taxon>
        <taxon>Pseudomonadota</taxon>
        <taxon>Gammaproteobacteria</taxon>
        <taxon>Enterobacterales</taxon>
        <taxon>Enterobacteriaceae</taxon>
        <taxon>Klebsiella/Raoultella group</taxon>
        <taxon>Raoultella</taxon>
    </lineage>
</organism>